<protein>
    <submittedName>
        <fullName evidence="7">BTAD domain-containing putative transcriptional regulator</fullName>
    </submittedName>
</protein>
<keyword evidence="3 5" id="KW-0238">DNA-binding</keyword>
<dbReference type="Gene3D" id="1.25.40.10">
    <property type="entry name" value="Tetratricopeptide repeat domain"/>
    <property type="match status" value="2"/>
</dbReference>
<dbReference type="SMART" id="SM00028">
    <property type="entry name" value="TPR"/>
    <property type="match status" value="5"/>
</dbReference>
<dbReference type="SMART" id="SM01043">
    <property type="entry name" value="BTAD"/>
    <property type="match status" value="1"/>
</dbReference>
<dbReference type="InterPro" id="IPR036388">
    <property type="entry name" value="WH-like_DNA-bd_sf"/>
</dbReference>
<dbReference type="Proteomes" id="UP001597368">
    <property type="component" value="Unassembled WGS sequence"/>
</dbReference>
<keyword evidence="8" id="KW-1185">Reference proteome</keyword>
<comment type="similarity">
    <text evidence="1">Belongs to the AfsR/DnrI/RedD regulatory family.</text>
</comment>
<dbReference type="PANTHER" id="PTHR35807:SF1">
    <property type="entry name" value="TRANSCRIPTIONAL REGULATOR REDD"/>
    <property type="match status" value="1"/>
</dbReference>
<dbReference type="PANTHER" id="PTHR35807">
    <property type="entry name" value="TRANSCRIPTIONAL REGULATOR REDD-RELATED"/>
    <property type="match status" value="1"/>
</dbReference>
<dbReference type="InterPro" id="IPR005158">
    <property type="entry name" value="BTAD"/>
</dbReference>
<dbReference type="InterPro" id="IPR001867">
    <property type="entry name" value="OmpR/PhoB-type_DNA-bd"/>
</dbReference>
<keyword evidence="4" id="KW-0804">Transcription</keyword>
<sequence>MEIRLLGPLEVRDQQGALIPVTSAKQRVVLAALALRVRQVVQVEELIDCLWDESPPATARETVHSHVMRLRKALAGSGRMPLLTRAPGYLLDIEPDGIDLHRVQALRSQAEGRSPEGAATILREALDLWRGPMLADVNSAVLRSRHVRAWEDVWLQTMECHVRAELAMERHVELLGTLRSLVASHPLHEGFRGQLMTALSACGQRAEALREYDEARKLMVVELGIEPGRQLRLIHEQILGADTRPEPPPPPLPGPAAALLPLDVYGFVGREGELARLDAILAAAGRQPTAVVISALLGTAGVGKTALAVHWAHRVRDRFSDGQLYVNLRGFDPCGSPMSAAEAVRGFLDALGVAAERIPATLEAQVGLYRGLLAGQRVLIVLDNARDAEQVRPLLPSSPGCLVLVTSRNQLAGLVAAEGAHPLPLDLLPVAEAGELLARRLGAERVAAEPDAVEEIIARCARLPLALTIVAARAATYPGFPLAALAAELREAGGGLDVFDCGDPATQVRAMFSWSYNALTPGAARLFRLLGLHPGPDLALPAAQSLADVPGRQLRPLLAELIHAHLVVQHVPGRYALHDLLRAYAAELAGAREPEVERQAAVHRMLDHYVHSAHAATRLLNPHRDGVDPTPPLSGAVCAELADHDQALAWFTTEHAVLLAAITHASSAGFDGHTWHLAWTLADYLDRRGRWHDQALTQEAALDAARRRRDRLGQAQAHRDLGWAYTRLGRHDDGHAHFQLALELYGQLGDRGGQAHTHGNLSSALDMQGRYEEALDHAQQALALCRATGHRAGQARALNAVGWHHALLGDHHRALDYCEQALAVLEELGDRRGQAHVWDSLGYVHHHLGRHQRAIGCYQHARELFREAGHHYHEADTLTRLGDTHDAAGDLDVARHVWREALVILEVLGHPDADQVRAKLTDP</sequence>
<feature type="domain" description="OmpR/PhoB-type" evidence="6">
    <location>
        <begin position="1"/>
        <end position="93"/>
    </location>
</feature>
<dbReference type="InterPro" id="IPR051677">
    <property type="entry name" value="AfsR-DnrI-RedD_regulator"/>
</dbReference>
<evidence type="ECO:0000256" key="4">
    <source>
        <dbReference type="ARBA" id="ARBA00023163"/>
    </source>
</evidence>
<keyword evidence="2" id="KW-0805">Transcription regulation</keyword>
<dbReference type="InterPro" id="IPR027417">
    <property type="entry name" value="P-loop_NTPase"/>
</dbReference>
<dbReference type="SUPFAM" id="SSF46894">
    <property type="entry name" value="C-terminal effector domain of the bipartite response regulators"/>
    <property type="match status" value="1"/>
</dbReference>
<dbReference type="CDD" id="cd15831">
    <property type="entry name" value="BTAD"/>
    <property type="match status" value="1"/>
</dbReference>
<dbReference type="Gene3D" id="3.40.50.300">
    <property type="entry name" value="P-loop containing nucleotide triphosphate hydrolases"/>
    <property type="match status" value="1"/>
</dbReference>
<evidence type="ECO:0000256" key="5">
    <source>
        <dbReference type="PROSITE-ProRule" id="PRU01091"/>
    </source>
</evidence>
<feature type="DNA-binding region" description="OmpR/PhoB-type" evidence="5">
    <location>
        <begin position="1"/>
        <end position="93"/>
    </location>
</feature>
<dbReference type="SMART" id="SM00862">
    <property type="entry name" value="Trans_reg_C"/>
    <property type="match status" value="1"/>
</dbReference>
<evidence type="ECO:0000256" key="1">
    <source>
        <dbReference type="ARBA" id="ARBA00005820"/>
    </source>
</evidence>
<dbReference type="Pfam" id="PF03704">
    <property type="entry name" value="BTAD"/>
    <property type="match status" value="1"/>
</dbReference>
<evidence type="ECO:0000256" key="2">
    <source>
        <dbReference type="ARBA" id="ARBA00023015"/>
    </source>
</evidence>
<dbReference type="Pfam" id="PF00486">
    <property type="entry name" value="Trans_reg_C"/>
    <property type="match status" value="1"/>
</dbReference>
<dbReference type="SUPFAM" id="SSF52540">
    <property type="entry name" value="P-loop containing nucleoside triphosphate hydrolases"/>
    <property type="match status" value="1"/>
</dbReference>
<dbReference type="Gene3D" id="1.10.10.10">
    <property type="entry name" value="Winged helix-like DNA-binding domain superfamily/Winged helix DNA-binding domain"/>
    <property type="match status" value="1"/>
</dbReference>
<name>A0ABW4T653_9ACTN</name>
<dbReference type="InterPro" id="IPR016032">
    <property type="entry name" value="Sig_transdc_resp-reg_C-effctor"/>
</dbReference>
<dbReference type="InterPro" id="IPR011990">
    <property type="entry name" value="TPR-like_helical_dom_sf"/>
</dbReference>
<evidence type="ECO:0000259" key="6">
    <source>
        <dbReference type="PROSITE" id="PS51755"/>
    </source>
</evidence>
<accession>A0ABW4T653</accession>
<reference evidence="8" key="1">
    <citation type="journal article" date="2019" name="Int. J. Syst. Evol. Microbiol.">
        <title>The Global Catalogue of Microorganisms (GCM) 10K type strain sequencing project: providing services to taxonomists for standard genome sequencing and annotation.</title>
        <authorList>
            <consortium name="The Broad Institute Genomics Platform"/>
            <consortium name="The Broad Institute Genome Sequencing Center for Infectious Disease"/>
            <person name="Wu L."/>
            <person name="Ma J."/>
        </authorList>
    </citation>
    <scope>NUCLEOTIDE SEQUENCE [LARGE SCALE GENOMIC DNA]</scope>
    <source>
        <strain evidence="8">ICMP 6774ER</strain>
    </source>
</reference>
<dbReference type="InterPro" id="IPR019734">
    <property type="entry name" value="TPR_rpt"/>
</dbReference>
<dbReference type="EMBL" id="JBHUFV010000051">
    <property type="protein sequence ID" value="MFD1936679.1"/>
    <property type="molecule type" value="Genomic_DNA"/>
</dbReference>
<comment type="caution">
    <text evidence="7">The sequence shown here is derived from an EMBL/GenBank/DDBJ whole genome shotgun (WGS) entry which is preliminary data.</text>
</comment>
<dbReference type="PRINTS" id="PR00364">
    <property type="entry name" value="DISEASERSIST"/>
</dbReference>
<dbReference type="SUPFAM" id="SSF48452">
    <property type="entry name" value="TPR-like"/>
    <property type="match status" value="3"/>
</dbReference>
<organism evidence="7 8">
    <name type="scientific">Nonomuraea mangrovi</name>
    <dbReference type="NCBI Taxonomy" id="2316207"/>
    <lineage>
        <taxon>Bacteria</taxon>
        <taxon>Bacillati</taxon>
        <taxon>Actinomycetota</taxon>
        <taxon>Actinomycetes</taxon>
        <taxon>Streptosporangiales</taxon>
        <taxon>Streptosporangiaceae</taxon>
        <taxon>Nonomuraea</taxon>
    </lineage>
</organism>
<gene>
    <name evidence="7" type="ORF">ACFSKW_34935</name>
</gene>
<dbReference type="RefSeq" id="WP_379577180.1">
    <property type="nucleotide sequence ID" value="NZ_JBHUFV010000051.1"/>
</dbReference>
<dbReference type="PROSITE" id="PS51755">
    <property type="entry name" value="OMPR_PHOB"/>
    <property type="match status" value="1"/>
</dbReference>
<proteinExistence type="inferred from homology"/>
<dbReference type="Pfam" id="PF13424">
    <property type="entry name" value="TPR_12"/>
    <property type="match status" value="2"/>
</dbReference>
<evidence type="ECO:0000256" key="3">
    <source>
        <dbReference type="ARBA" id="ARBA00023125"/>
    </source>
</evidence>
<evidence type="ECO:0000313" key="8">
    <source>
        <dbReference type="Proteomes" id="UP001597368"/>
    </source>
</evidence>
<evidence type="ECO:0000313" key="7">
    <source>
        <dbReference type="EMBL" id="MFD1936679.1"/>
    </source>
</evidence>